<evidence type="ECO:0000313" key="1">
    <source>
        <dbReference type="EMBL" id="CAK9154298.1"/>
    </source>
</evidence>
<evidence type="ECO:0000313" key="2">
    <source>
        <dbReference type="Proteomes" id="UP001642360"/>
    </source>
</evidence>
<reference evidence="1 2" key="1">
    <citation type="submission" date="2024-02" db="EMBL/GenBank/DDBJ databases">
        <authorList>
            <person name="Vignale AGUSTIN F."/>
            <person name="Sosa J E."/>
            <person name="Modenutti C."/>
        </authorList>
    </citation>
    <scope>NUCLEOTIDE SEQUENCE [LARGE SCALE GENOMIC DNA]</scope>
</reference>
<proteinExistence type="predicted"/>
<name>A0ABC8SBH7_9AQUA</name>
<dbReference type="PANTHER" id="PTHR35738:SF3">
    <property type="entry name" value="OS05G0577800 PROTEIN"/>
    <property type="match status" value="1"/>
</dbReference>
<protein>
    <submittedName>
        <fullName evidence="1">Uncharacterized protein</fullName>
    </submittedName>
</protein>
<comment type="caution">
    <text evidence="1">The sequence shown here is derived from an EMBL/GenBank/DDBJ whole genome shotgun (WGS) entry which is preliminary data.</text>
</comment>
<dbReference type="EMBL" id="CAUOFW020002503">
    <property type="protein sequence ID" value="CAK9154298.1"/>
    <property type="molecule type" value="Genomic_DNA"/>
</dbReference>
<dbReference type="Proteomes" id="UP001642360">
    <property type="component" value="Unassembled WGS sequence"/>
</dbReference>
<dbReference type="AlphaFoldDB" id="A0ABC8SBH7"/>
<keyword evidence="2" id="KW-1185">Reference proteome</keyword>
<organism evidence="1 2">
    <name type="scientific">Ilex paraguariensis</name>
    <name type="common">yerba mate</name>
    <dbReference type="NCBI Taxonomy" id="185542"/>
    <lineage>
        <taxon>Eukaryota</taxon>
        <taxon>Viridiplantae</taxon>
        <taxon>Streptophyta</taxon>
        <taxon>Embryophyta</taxon>
        <taxon>Tracheophyta</taxon>
        <taxon>Spermatophyta</taxon>
        <taxon>Magnoliopsida</taxon>
        <taxon>eudicotyledons</taxon>
        <taxon>Gunneridae</taxon>
        <taxon>Pentapetalae</taxon>
        <taxon>asterids</taxon>
        <taxon>campanulids</taxon>
        <taxon>Aquifoliales</taxon>
        <taxon>Aquifoliaceae</taxon>
        <taxon>Ilex</taxon>
    </lineage>
</organism>
<dbReference type="PANTHER" id="PTHR35738">
    <property type="entry name" value="OS05G0577800 PROTEIN"/>
    <property type="match status" value="1"/>
</dbReference>
<sequence length="179" mass="20477">MWNWWSTKKEPPPPMVLVPPIFDFPPLAARTRMLESSYNLLFGKLALRCLFEDYFEEARHFSTRIMLKPIDDPHVDLIATVSGPLDRKPEEKIVGNALFRWQSDVNDPHTFMDLFVSNSEPVLQMRSCAYYPKCGFGAFGIFPLLLRNRVCSEDYGVMGLRYGSSNLSIGATLMPFSCK</sequence>
<accession>A0ABC8SBH7</accession>
<gene>
    <name evidence="1" type="ORF">ILEXP_LOCUS22612</name>
</gene>